<evidence type="ECO:0008006" key="3">
    <source>
        <dbReference type="Google" id="ProtNLM"/>
    </source>
</evidence>
<comment type="caution">
    <text evidence="1">The sequence shown here is derived from an EMBL/GenBank/DDBJ whole genome shotgun (WGS) entry which is preliminary data.</text>
</comment>
<proteinExistence type="predicted"/>
<sequence length="186" mass="21806">MNKALIILLLTIGFVSCKNPEKETDRVEIVKQYVKALDASDHSKMSDWIADSLTKIEGEHKQIYSKSDYFEFLKWDSVFDPNYDILEILEEDEVIKSKISKMDQRISFLHETPFITNQTITFSNHKISSVAIEYENFDEVTWERNRKALLDWIDGNHPELNGFLYDQTEVGAIKFSKAIELYRNKK</sequence>
<dbReference type="Proteomes" id="UP000541857">
    <property type="component" value="Unassembled WGS sequence"/>
</dbReference>
<gene>
    <name evidence="1" type="ORF">H3Z82_07025</name>
</gene>
<evidence type="ECO:0000313" key="2">
    <source>
        <dbReference type="Proteomes" id="UP000541857"/>
    </source>
</evidence>
<keyword evidence="2" id="KW-1185">Reference proteome</keyword>
<protein>
    <recommendedName>
        <fullName evidence="3">Nuclear transport factor 2 family protein</fullName>
    </recommendedName>
</protein>
<name>A0A7W2R363_9FLAO</name>
<accession>A0A7W2R363</accession>
<evidence type="ECO:0000313" key="1">
    <source>
        <dbReference type="EMBL" id="MBA6152474.1"/>
    </source>
</evidence>
<dbReference type="AlphaFoldDB" id="A0A7W2R363"/>
<reference evidence="1 2" key="1">
    <citation type="submission" date="2020-07" db="EMBL/GenBank/DDBJ databases">
        <title>Bacterium isolated from marine sediment.</title>
        <authorList>
            <person name="Shang D."/>
        </authorList>
    </citation>
    <scope>NUCLEOTIDE SEQUENCE [LARGE SCALE GENOMIC DNA]</scope>
    <source>
        <strain evidence="1 2">F6074</strain>
    </source>
</reference>
<dbReference type="PROSITE" id="PS51257">
    <property type="entry name" value="PROKAR_LIPOPROTEIN"/>
    <property type="match status" value="1"/>
</dbReference>
<dbReference type="RefSeq" id="WP_182204137.1">
    <property type="nucleotide sequence ID" value="NZ_JACGLT010000004.1"/>
</dbReference>
<organism evidence="1 2">
    <name type="scientific">Gelidibacter maritimus</name>
    <dbReference type="NCBI Taxonomy" id="2761487"/>
    <lineage>
        <taxon>Bacteria</taxon>
        <taxon>Pseudomonadati</taxon>
        <taxon>Bacteroidota</taxon>
        <taxon>Flavobacteriia</taxon>
        <taxon>Flavobacteriales</taxon>
        <taxon>Flavobacteriaceae</taxon>
        <taxon>Gelidibacter</taxon>
    </lineage>
</organism>
<dbReference type="EMBL" id="JACGLT010000004">
    <property type="protein sequence ID" value="MBA6152474.1"/>
    <property type="molecule type" value="Genomic_DNA"/>
</dbReference>